<evidence type="ECO:0000313" key="12">
    <source>
        <dbReference type="Proteomes" id="UP001556118"/>
    </source>
</evidence>
<evidence type="ECO:0000256" key="3">
    <source>
        <dbReference type="ARBA" id="ARBA00022448"/>
    </source>
</evidence>
<dbReference type="SUPFAM" id="SSF56954">
    <property type="entry name" value="Outer membrane efflux proteins (OEP)"/>
    <property type="match status" value="1"/>
</dbReference>
<dbReference type="Proteomes" id="UP001556118">
    <property type="component" value="Unassembled WGS sequence"/>
</dbReference>
<feature type="chain" id="PRO_5047379757" evidence="10">
    <location>
        <begin position="28"/>
        <end position="503"/>
    </location>
</feature>
<reference evidence="11 12" key="1">
    <citation type="submission" date="2024-06" db="EMBL/GenBank/DDBJ databases">
        <title>Novosphingobium rhizovicinus M1R2S20.</title>
        <authorList>
            <person name="Sun J.-Q."/>
        </authorList>
    </citation>
    <scope>NUCLEOTIDE SEQUENCE [LARGE SCALE GENOMIC DNA]</scope>
    <source>
        <strain evidence="11 12">M1R2S20</strain>
    </source>
</reference>
<dbReference type="EMBL" id="JBFNXR010000021">
    <property type="protein sequence ID" value="MEW9854762.1"/>
    <property type="molecule type" value="Genomic_DNA"/>
</dbReference>
<keyword evidence="6" id="KW-0472">Membrane</keyword>
<evidence type="ECO:0000256" key="6">
    <source>
        <dbReference type="ARBA" id="ARBA00023136"/>
    </source>
</evidence>
<keyword evidence="3" id="KW-0813">Transport</keyword>
<evidence type="ECO:0000256" key="2">
    <source>
        <dbReference type="ARBA" id="ARBA00007613"/>
    </source>
</evidence>
<sequence>MTRLAGSTGLRIALGLSLTALASASHADTLAEALMRAYRTNPTLESARAQQRALDENVPIARAAGLPSVTSEASYTEFVERSVNQFTAPRRAIAARANLGVPIYSGGAVKNQIKAAKLRVEAGQAELRSTESELFSQIVAAYMDVIQNQAIVGLNRSNVSALGTNLEATSDRFQFGDLTRTDVAQSESRLALARGDLRTAEANLAAARERYIELVGTAPEDLQPPPPLPNLPATPQEAVALAIENNPDIIAAHERAKAAERDIDVAGAERLPTVSLFGSGSYNNYLDTLGGPISNTLAQTDRSAQVGAQLSLPIFQGGRPAAQRRQAQAQAAAALETEIAIERNVIAQVRSAYTSYIAANELIALNQTAVDAAALSLEGVRAENTVGNRTILDILDAEQEFLQAQVQLVIARRNAYVAGFTLLAAMGRAEARDLNLDGGVLYDPEVNYRRVRGKFFDFDDDPEPVATSTRTVETPVQSGDISPADAPPSLIDRSKLLPGEMAP</sequence>
<comment type="similarity">
    <text evidence="2">Belongs to the outer membrane factor (OMF) (TC 1.B.17) family.</text>
</comment>
<feature type="coiled-coil region" evidence="8">
    <location>
        <begin position="183"/>
        <end position="210"/>
    </location>
</feature>
<keyword evidence="12" id="KW-1185">Reference proteome</keyword>
<dbReference type="InterPro" id="IPR010130">
    <property type="entry name" value="T1SS_OMP_TolC"/>
</dbReference>
<feature type="compositionally biased region" description="Polar residues" evidence="9">
    <location>
        <begin position="466"/>
        <end position="480"/>
    </location>
</feature>
<keyword evidence="10" id="KW-0732">Signal</keyword>
<dbReference type="InterPro" id="IPR051906">
    <property type="entry name" value="TolC-like"/>
</dbReference>
<evidence type="ECO:0000256" key="1">
    <source>
        <dbReference type="ARBA" id="ARBA00004442"/>
    </source>
</evidence>
<dbReference type="InterPro" id="IPR003423">
    <property type="entry name" value="OMP_efflux"/>
</dbReference>
<organism evidence="11 12">
    <name type="scientific">Novosphingobium rhizovicinum</name>
    <dbReference type="NCBI Taxonomy" id="3228928"/>
    <lineage>
        <taxon>Bacteria</taxon>
        <taxon>Pseudomonadati</taxon>
        <taxon>Pseudomonadota</taxon>
        <taxon>Alphaproteobacteria</taxon>
        <taxon>Sphingomonadales</taxon>
        <taxon>Sphingomonadaceae</taxon>
        <taxon>Novosphingobium</taxon>
    </lineage>
</organism>
<evidence type="ECO:0000256" key="9">
    <source>
        <dbReference type="SAM" id="MobiDB-lite"/>
    </source>
</evidence>
<comment type="caution">
    <text evidence="11">The sequence shown here is derived from an EMBL/GenBank/DDBJ whole genome shotgun (WGS) entry which is preliminary data.</text>
</comment>
<keyword evidence="7" id="KW-0998">Cell outer membrane</keyword>
<dbReference type="PANTHER" id="PTHR30026:SF22">
    <property type="entry name" value="OUTER MEMBRANE EFFLUX PROTEIN"/>
    <property type="match status" value="1"/>
</dbReference>
<dbReference type="Pfam" id="PF02321">
    <property type="entry name" value="OEP"/>
    <property type="match status" value="2"/>
</dbReference>
<feature type="signal peptide" evidence="10">
    <location>
        <begin position="1"/>
        <end position="27"/>
    </location>
</feature>
<keyword evidence="5" id="KW-0812">Transmembrane</keyword>
<dbReference type="PANTHER" id="PTHR30026">
    <property type="entry name" value="OUTER MEMBRANE PROTEIN TOLC"/>
    <property type="match status" value="1"/>
</dbReference>
<evidence type="ECO:0000256" key="8">
    <source>
        <dbReference type="SAM" id="Coils"/>
    </source>
</evidence>
<evidence type="ECO:0000256" key="4">
    <source>
        <dbReference type="ARBA" id="ARBA00022452"/>
    </source>
</evidence>
<evidence type="ECO:0000256" key="7">
    <source>
        <dbReference type="ARBA" id="ARBA00023237"/>
    </source>
</evidence>
<comment type="subcellular location">
    <subcellularLocation>
        <location evidence="1">Cell outer membrane</location>
    </subcellularLocation>
</comment>
<evidence type="ECO:0000313" key="11">
    <source>
        <dbReference type="EMBL" id="MEW9854762.1"/>
    </source>
</evidence>
<keyword evidence="4" id="KW-1134">Transmembrane beta strand</keyword>
<evidence type="ECO:0000256" key="10">
    <source>
        <dbReference type="SAM" id="SignalP"/>
    </source>
</evidence>
<evidence type="ECO:0000256" key="5">
    <source>
        <dbReference type="ARBA" id="ARBA00022692"/>
    </source>
</evidence>
<keyword evidence="8" id="KW-0175">Coiled coil</keyword>
<proteinExistence type="inferred from homology"/>
<dbReference type="Gene3D" id="1.20.1600.10">
    <property type="entry name" value="Outer membrane efflux proteins (OEP)"/>
    <property type="match status" value="1"/>
</dbReference>
<accession>A0ABV3R9J0</accession>
<gene>
    <name evidence="11" type="ORF">ABUH87_06170</name>
</gene>
<dbReference type="RefSeq" id="WP_367771250.1">
    <property type="nucleotide sequence ID" value="NZ_JBFNXR010000021.1"/>
</dbReference>
<protein>
    <submittedName>
        <fullName evidence="11">TolC family outer membrane protein</fullName>
    </submittedName>
</protein>
<dbReference type="NCBIfam" id="TIGR01844">
    <property type="entry name" value="type_I_sec_TolC"/>
    <property type="match status" value="1"/>
</dbReference>
<feature type="region of interest" description="Disordered" evidence="9">
    <location>
        <begin position="462"/>
        <end position="503"/>
    </location>
</feature>
<name>A0ABV3R9J0_9SPHN</name>